<dbReference type="RefSeq" id="XP_046017976.1">
    <property type="nucleotide sequence ID" value="XM_046156646.1"/>
</dbReference>
<feature type="compositionally biased region" description="Basic and acidic residues" evidence="1">
    <location>
        <begin position="1"/>
        <end position="12"/>
    </location>
</feature>
<comment type="caution">
    <text evidence="2">The sequence shown here is derived from an EMBL/GenBank/DDBJ whole genome shotgun (WGS) entry which is preliminary data.</text>
</comment>
<name>A0A9P8YG66_9PEZI</name>
<feature type="region of interest" description="Disordered" evidence="1">
    <location>
        <begin position="1"/>
        <end position="42"/>
    </location>
</feature>
<feature type="compositionally biased region" description="Low complexity" evidence="1">
    <location>
        <begin position="163"/>
        <end position="173"/>
    </location>
</feature>
<gene>
    <name evidence="2" type="ORF">B0I36DRAFT_3481</name>
</gene>
<feature type="compositionally biased region" description="Polar residues" evidence="1">
    <location>
        <begin position="14"/>
        <end position="23"/>
    </location>
</feature>
<accession>A0A9P8YG66</accession>
<evidence type="ECO:0000313" key="3">
    <source>
        <dbReference type="Proteomes" id="UP000756346"/>
    </source>
</evidence>
<dbReference type="SUPFAM" id="SSF90257">
    <property type="entry name" value="Myosin rod fragments"/>
    <property type="match status" value="1"/>
</dbReference>
<dbReference type="GeneID" id="70186192"/>
<reference evidence="2" key="1">
    <citation type="journal article" date="2021" name="Nat. Commun.">
        <title>Genetic determinants of endophytism in the Arabidopsis root mycobiome.</title>
        <authorList>
            <person name="Mesny F."/>
            <person name="Miyauchi S."/>
            <person name="Thiergart T."/>
            <person name="Pickel B."/>
            <person name="Atanasova L."/>
            <person name="Karlsson M."/>
            <person name="Huettel B."/>
            <person name="Barry K.W."/>
            <person name="Haridas S."/>
            <person name="Chen C."/>
            <person name="Bauer D."/>
            <person name="Andreopoulos W."/>
            <person name="Pangilinan J."/>
            <person name="LaButti K."/>
            <person name="Riley R."/>
            <person name="Lipzen A."/>
            <person name="Clum A."/>
            <person name="Drula E."/>
            <person name="Henrissat B."/>
            <person name="Kohler A."/>
            <person name="Grigoriev I.V."/>
            <person name="Martin F.M."/>
            <person name="Hacquard S."/>
        </authorList>
    </citation>
    <scope>NUCLEOTIDE SEQUENCE</scope>
    <source>
        <strain evidence="2">MPI-CAGE-CH-0230</strain>
    </source>
</reference>
<dbReference type="AlphaFoldDB" id="A0A9P8YG66"/>
<protein>
    <submittedName>
        <fullName evidence="2">Uncharacterized protein</fullName>
    </submittedName>
</protein>
<proteinExistence type="predicted"/>
<evidence type="ECO:0000313" key="2">
    <source>
        <dbReference type="EMBL" id="KAH7039921.1"/>
    </source>
</evidence>
<evidence type="ECO:0000256" key="1">
    <source>
        <dbReference type="SAM" id="MobiDB-lite"/>
    </source>
</evidence>
<dbReference type="Proteomes" id="UP000756346">
    <property type="component" value="Unassembled WGS sequence"/>
</dbReference>
<feature type="compositionally biased region" description="Polar residues" evidence="1">
    <location>
        <begin position="308"/>
        <end position="319"/>
    </location>
</feature>
<dbReference type="OrthoDB" id="4774240at2759"/>
<organism evidence="2 3">
    <name type="scientific">Microdochium trichocladiopsis</name>
    <dbReference type="NCBI Taxonomy" id="1682393"/>
    <lineage>
        <taxon>Eukaryota</taxon>
        <taxon>Fungi</taxon>
        <taxon>Dikarya</taxon>
        <taxon>Ascomycota</taxon>
        <taxon>Pezizomycotina</taxon>
        <taxon>Sordariomycetes</taxon>
        <taxon>Xylariomycetidae</taxon>
        <taxon>Xylariales</taxon>
        <taxon>Microdochiaceae</taxon>
        <taxon>Microdochium</taxon>
    </lineage>
</organism>
<sequence>MSDRSDRSERKRVNFQTSPTPKASSRSSVRSRDSAIDYNEQRSNVRALQEALQSANEEVEELKKKLASVELVLDQSHKANREMKARCTALDNLGETMEQDKKELQVKITELKEQVSDLQNENAAQRDQIDEFKETIDDLRIEKADLQQHLDSLVDPVRDPVMSGAGKSSSSKALARTASKGKRDKPEHRSERPEPRGEHRSERRGEHRSERDERIERSERPSGSRAQKESQEKDMKDRLKDRLNRDSRPPVTETRRPTGRRMSIAGNSGRPYIEEPPTSPSSSNGSGHYILAHPDSVRSPGAYGATPRSRTSNTSSGYASNDRHESGNYVFHPLPDQRGGR</sequence>
<keyword evidence="3" id="KW-1185">Reference proteome</keyword>
<dbReference type="EMBL" id="JAGTJQ010000001">
    <property type="protein sequence ID" value="KAH7039921.1"/>
    <property type="molecule type" value="Genomic_DNA"/>
</dbReference>
<feature type="compositionally biased region" description="Basic and acidic residues" evidence="1">
    <location>
        <begin position="184"/>
        <end position="256"/>
    </location>
</feature>
<feature type="region of interest" description="Disordered" evidence="1">
    <location>
        <begin position="152"/>
        <end position="341"/>
    </location>
</feature>